<dbReference type="PANTHER" id="PTHR11645:SF49">
    <property type="entry name" value="PYRROLINE-5-CARBOXYLATE REDUCTASE 1"/>
    <property type="match status" value="1"/>
</dbReference>
<dbReference type="Gene3D" id="1.10.3730.10">
    <property type="entry name" value="ProC C-terminal domain-like"/>
    <property type="match status" value="1"/>
</dbReference>
<dbReference type="EMBL" id="JAUSUB010000004">
    <property type="protein sequence ID" value="MDQ0269352.1"/>
    <property type="molecule type" value="Genomic_DNA"/>
</dbReference>
<accession>A0ABU0ADN9</accession>
<dbReference type="Pfam" id="PF03807">
    <property type="entry name" value="F420_oxidored"/>
    <property type="match status" value="1"/>
</dbReference>
<feature type="domain" description="Pyrroline-5-carboxylate reductase catalytic N-terminal" evidence="5">
    <location>
        <begin position="3"/>
        <end position="99"/>
    </location>
</feature>
<dbReference type="RefSeq" id="WP_307472862.1">
    <property type="nucleotide sequence ID" value="NZ_JAUSUB010000004.1"/>
</dbReference>
<dbReference type="Gene3D" id="3.40.50.720">
    <property type="entry name" value="NAD(P)-binding Rossmann-like Domain"/>
    <property type="match status" value="1"/>
</dbReference>
<dbReference type="InterPro" id="IPR028939">
    <property type="entry name" value="P5C_Rdtase_cat_N"/>
</dbReference>
<dbReference type="PIRSF" id="PIRSF000193">
    <property type="entry name" value="Pyrrol-5-carb_rd"/>
    <property type="match status" value="1"/>
</dbReference>
<name>A0ABU0ADN9_9BACI</name>
<comment type="catalytic activity">
    <reaction evidence="2">
        <text>L-proline + NAD(+) = (S)-1-pyrroline-5-carboxylate + NADH + 2 H(+)</text>
        <dbReference type="Rhea" id="RHEA:14105"/>
        <dbReference type="ChEBI" id="CHEBI:15378"/>
        <dbReference type="ChEBI" id="CHEBI:17388"/>
        <dbReference type="ChEBI" id="CHEBI:57540"/>
        <dbReference type="ChEBI" id="CHEBI:57945"/>
        <dbReference type="ChEBI" id="CHEBI:60039"/>
        <dbReference type="EC" id="1.5.1.2"/>
    </reaction>
</comment>
<dbReference type="NCBIfam" id="TIGR00112">
    <property type="entry name" value="proC"/>
    <property type="match status" value="1"/>
</dbReference>
<keyword evidence="2 7" id="KW-0560">Oxidoreductase</keyword>
<gene>
    <name evidence="2" type="primary">proC</name>
    <name evidence="7" type="ORF">J2S17_001223</name>
</gene>
<comment type="caution">
    <text evidence="7">The sequence shown here is derived from an EMBL/GenBank/DDBJ whole genome shotgun (WGS) entry which is preliminary data.</text>
</comment>
<comment type="subcellular location">
    <subcellularLocation>
        <location evidence="2">Cytoplasm</location>
    </subcellularLocation>
</comment>
<dbReference type="EC" id="1.5.1.2" evidence="2 3"/>
<evidence type="ECO:0000256" key="1">
    <source>
        <dbReference type="ARBA" id="ARBA00005525"/>
    </source>
</evidence>
<dbReference type="InterPro" id="IPR036291">
    <property type="entry name" value="NAD(P)-bd_dom_sf"/>
</dbReference>
<dbReference type="PANTHER" id="PTHR11645">
    <property type="entry name" value="PYRROLINE-5-CARBOXYLATE REDUCTASE"/>
    <property type="match status" value="1"/>
</dbReference>
<sequence>MKKIAFIGAGSMAEALISGMIKNNLIDGDHIWVTNKCNHEKLNQLQAQYHVQITYDLQSLFKETNIVFLAMKPKDVAEAVHKIKAYLKKDMLIISVLAGVSINSIESLAEEELAIVRAMPNTSATVGRSASALSINNRVTAEQMKLVQQIFETVGLATTVREDQLDAVTGLSGSGPAYIYYLAEAMEKSAEEIGLEKGMAKKFIIQTLIGAAEMLDKSPKESEQLRKDVTSPGGTTEAGLKVLDEHAVQQAVIDCIKEATAQSKKLGLNFNKSMKV</sequence>
<evidence type="ECO:0000256" key="2">
    <source>
        <dbReference type="HAMAP-Rule" id="MF_01925"/>
    </source>
</evidence>
<comment type="pathway">
    <text evidence="2">Amino-acid biosynthesis; L-proline biosynthesis; L-proline from L-glutamate 5-semialdehyde: step 1/1.</text>
</comment>
<dbReference type="SUPFAM" id="SSF51735">
    <property type="entry name" value="NAD(P)-binding Rossmann-fold domains"/>
    <property type="match status" value="1"/>
</dbReference>
<keyword evidence="8" id="KW-1185">Reference proteome</keyword>
<keyword evidence="2" id="KW-0963">Cytoplasm</keyword>
<proteinExistence type="inferred from homology"/>
<dbReference type="InterPro" id="IPR029036">
    <property type="entry name" value="P5CR_dimer"/>
</dbReference>
<dbReference type="InterPro" id="IPR000304">
    <property type="entry name" value="Pyrroline-COOH_reductase"/>
</dbReference>
<comment type="similarity">
    <text evidence="1 2">Belongs to the pyrroline-5-carboxylate reductase family.</text>
</comment>
<comment type="function">
    <text evidence="2">Catalyzes the reduction of 1-pyrroline-5-carboxylate (PCA) to L-proline.</text>
</comment>
<keyword evidence="2" id="KW-0641">Proline biosynthesis</keyword>
<keyword evidence="2" id="KW-0028">Amino-acid biosynthesis</keyword>
<dbReference type="SUPFAM" id="SSF48179">
    <property type="entry name" value="6-phosphogluconate dehydrogenase C-terminal domain-like"/>
    <property type="match status" value="1"/>
</dbReference>
<dbReference type="InterPro" id="IPR008927">
    <property type="entry name" value="6-PGluconate_DH-like_C_sf"/>
</dbReference>
<evidence type="ECO:0000256" key="4">
    <source>
        <dbReference type="SAM" id="MobiDB-lite"/>
    </source>
</evidence>
<protein>
    <recommendedName>
        <fullName evidence="2 3">Pyrroline-5-carboxylate reductase</fullName>
        <shortName evidence="2">P5C reductase</shortName>
        <shortName evidence="2">P5CR</shortName>
        <ecNumber evidence="2 3">1.5.1.2</ecNumber>
    </recommendedName>
    <alternativeName>
        <fullName evidence="2">PCA reductase</fullName>
    </alternativeName>
</protein>
<evidence type="ECO:0000259" key="6">
    <source>
        <dbReference type="Pfam" id="PF14748"/>
    </source>
</evidence>
<feature type="domain" description="Pyrroline-5-carboxylate reductase dimerisation" evidence="6">
    <location>
        <begin position="162"/>
        <end position="266"/>
    </location>
</feature>
<evidence type="ECO:0000256" key="3">
    <source>
        <dbReference type="NCBIfam" id="TIGR00112"/>
    </source>
</evidence>
<evidence type="ECO:0000313" key="8">
    <source>
        <dbReference type="Proteomes" id="UP001238088"/>
    </source>
</evidence>
<keyword evidence="2" id="KW-0521">NADP</keyword>
<feature type="region of interest" description="Disordered" evidence="4">
    <location>
        <begin position="216"/>
        <end position="236"/>
    </location>
</feature>
<dbReference type="Proteomes" id="UP001238088">
    <property type="component" value="Unassembled WGS sequence"/>
</dbReference>
<comment type="catalytic activity">
    <reaction evidence="2">
        <text>L-proline + NADP(+) = (S)-1-pyrroline-5-carboxylate + NADPH + 2 H(+)</text>
        <dbReference type="Rhea" id="RHEA:14109"/>
        <dbReference type="ChEBI" id="CHEBI:15378"/>
        <dbReference type="ChEBI" id="CHEBI:17388"/>
        <dbReference type="ChEBI" id="CHEBI:57783"/>
        <dbReference type="ChEBI" id="CHEBI:58349"/>
        <dbReference type="ChEBI" id="CHEBI:60039"/>
        <dbReference type="EC" id="1.5.1.2"/>
    </reaction>
</comment>
<feature type="compositionally biased region" description="Basic and acidic residues" evidence="4">
    <location>
        <begin position="216"/>
        <end position="229"/>
    </location>
</feature>
<organism evidence="7 8">
    <name type="scientific">Cytobacillus purgationiresistens</name>
    <dbReference type="NCBI Taxonomy" id="863449"/>
    <lineage>
        <taxon>Bacteria</taxon>
        <taxon>Bacillati</taxon>
        <taxon>Bacillota</taxon>
        <taxon>Bacilli</taxon>
        <taxon>Bacillales</taxon>
        <taxon>Bacillaceae</taxon>
        <taxon>Cytobacillus</taxon>
    </lineage>
</organism>
<evidence type="ECO:0000259" key="5">
    <source>
        <dbReference type="Pfam" id="PF03807"/>
    </source>
</evidence>
<dbReference type="Pfam" id="PF14748">
    <property type="entry name" value="P5CR_dimer"/>
    <property type="match status" value="1"/>
</dbReference>
<dbReference type="GO" id="GO:0004735">
    <property type="term" value="F:pyrroline-5-carboxylate reductase activity"/>
    <property type="evidence" value="ECO:0007669"/>
    <property type="project" value="UniProtKB-EC"/>
</dbReference>
<dbReference type="HAMAP" id="MF_01925">
    <property type="entry name" value="P5C_reductase"/>
    <property type="match status" value="1"/>
</dbReference>
<reference evidence="7 8" key="1">
    <citation type="submission" date="2023-07" db="EMBL/GenBank/DDBJ databases">
        <title>Genomic Encyclopedia of Type Strains, Phase IV (KMG-IV): sequencing the most valuable type-strain genomes for metagenomic binning, comparative biology and taxonomic classification.</title>
        <authorList>
            <person name="Goeker M."/>
        </authorList>
    </citation>
    <scope>NUCLEOTIDE SEQUENCE [LARGE SCALE GENOMIC DNA]</scope>
    <source>
        <strain evidence="7 8">DSM 23494</strain>
    </source>
</reference>
<evidence type="ECO:0000313" key="7">
    <source>
        <dbReference type="EMBL" id="MDQ0269352.1"/>
    </source>
</evidence>